<evidence type="ECO:0000259" key="11">
    <source>
        <dbReference type="PROSITE" id="PS50195"/>
    </source>
</evidence>
<feature type="compositionally biased region" description="Low complexity" evidence="10">
    <location>
        <begin position="139"/>
        <end position="166"/>
    </location>
</feature>
<gene>
    <name evidence="12" type="ORF">PAN0_013d4767</name>
</gene>
<dbReference type="InterPro" id="IPR036871">
    <property type="entry name" value="PX_dom_sf"/>
</dbReference>
<evidence type="ECO:0000256" key="4">
    <source>
        <dbReference type="ARBA" id="ARBA00022753"/>
    </source>
</evidence>
<feature type="region of interest" description="Disordered" evidence="10">
    <location>
        <begin position="66"/>
        <end position="166"/>
    </location>
</feature>
<name>A0A081CIP9_PSEA2</name>
<keyword evidence="8" id="KW-0472">Membrane</keyword>
<dbReference type="PANTHER" id="PTHR46979">
    <property type="entry name" value="SORTING NEXIN-41"/>
    <property type="match status" value="1"/>
</dbReference>
<protein>
    <submittedName>
        <fullName evidence="12">PX-domain-containing protein</fullName>
    </submittedName>
</protein>
<evidence type="ECO:0000256" key="6">
    <source>
        <dbReference type="ARBA" id="ARBA00023006"/>
    </source>
</evidence>
<organism evidence="12">
    <name type="scientific">Pseudozyma antarctica</name>
    <name type="common">Yeast</name>
    <name type="synonym">Candida antarctica</name>
    <dbReference type="NCBI Taxonomy" id="84753"/>
    <lineage>
        <taxon>Eukaryota</taxon>
        <taxon>Fungi</taxon>
        <taxon>Dikarya</taxon>
        <taxon>Basidiomycota</taxon>
        <taxon>Ustilaginomycotina</taxon>
        <taxon>Ustilaginomycetes</taxon>
        <taxon>Ustilaginales</taxon>
        <taxon>Ustilaginaceae</taxon>
        <taxon>Moesziomyces</taxon>
    </lineage>
</organism>
<evidence type="ECO:0000256" key="10">
    <source>
        <dbReference type="SAM" id="MobiDB-lite"/>
    </source>
</evidence>
<feature type="region of interest" description="Disordered" evidence="10">
    <location>
        <begin position="681"/>
        <end position="712"/>
    </location>
</feature>
<sequence length="712" mass="77363">MQCAASALHHPYHPTTLDSAHRLVVSSDIKAGQYAYTTCGATVESRHPSSVLFQPQPRRRILVSTMSSQPHEDLNPFQIPDDENTTRKPSPAAESSATSSHSSLTHDAPDAGASTSNRVQEDDDDDGWTGSSSRAQINTADQGTGNTGTTAAAAATSSPSSISRATFASPPSVIEIVDAQKSGDGGSSFIVYVIRNGSTEAKRRYSEFEALREALIRLHPTIIIAPIPSKHSLSDYAAKQSKAKEDATIIARRKRMLQSFLRRCDNHPKLRGDEVLQKFLDGRYHWNDITASPPLVHLPKNNLRAPVQNPADPHASPAYAHLPLPSSVTSLRQPNQRFIDSEAFTNRFANHLSGSMEKVNRRLMRRWTEASTDYAELGAILNGFSLTESGELATAIERTGQAADAAYIATGHMLKEWEEKFTEPLHEYAQFASILQKLLKWRHLKHLQYELAQDALEAKKTQLEELERVENEARRLEEALERGGAGLIGSGGRVTGGGIDANGIRDGVGSGFRASASVYGRASGEGEAESAGQGQGKSSGDDATGPAGESGGANGTASVRSRAASPPASPSKRSSSRSTGYGLLGAITHTFQSVMDVDRDASRRNNISKLREEIALLEEGVALTSNDLHYATTAIQTDLDRFQRQKVSDLRDMMLEFARMHREFAQANLDNWKEAKQAIEAVHRPEGMPESSLVRRDREGASTPGATSRRRP</sequence>
<dbReference type="SMART" id="SM00312">
    <property type="entry name" value="PX"/>
    <property type="match status" value="1"/>
</dbReference>
<dbReference type="GO" id="GO:0042147">
    <property type="term" value="P:retrograde transport, endosome to Golgi"/>
    <property type="evidence" value="ECO:0007669"/>
    <property type="project" value="InterPro"/>
</dbReference>
<keyword evidence="4" id="KW-0967">Endosome</keyword>
<keyword evidence="7" id="KW-0446">Lipid-binding</keyword>
<evidence type="ECO:0000256" key="1">
    <source>
        <dbReference type="ARBA" id="ARBA00004481"/>
    </source>
</evidence>
<dbReference type="InterPro" id="IPR001683">
    <property type="entry name" value="PX_dom"/>
</dbReference>
<dbReference type="GO" id="GO:0035091">
    <property type="term" value="F:phosphatidylinositol binding"/>
    <property type="evidence" value="ECO:0007669"/>
    <property type="project" value="InterPro"/>
</dbReference>
<dbReference type="InterPro" id="IPR051079">
    <property type="entry name" value="Sorting_Nexin_Autophagy"/>
</dbReference>
<keyword evidence="3" id="KW-0813">Transport</keyword>
<keyword evidence="9" id="KW-0175">Coiled coil</keyword>
<feature type="domain" description="PX" evidence="11">
    <location>
        <begin position="167"/>
        <end position="286"/>
    </location>
</feature>
<reference evidence="12" key="1">
    <citation type="submission" date="2014-07" db="EMBL/GenBank/DDBJ databases">
        <title>Draft genome sequence of the yeast Pseudozyma antarctica JCM 10317 known as a producer of lipase B which used in a wide range of industrial applications.</title>
        <authorList>
            <person name="Morita T."/>
            <person name="Saika A."/>
            <person name="Koike H."/>
        </authorList>
    </citation>
    <scope>NUCLEOTIDE SEQUENCE</scope>
    <source>
        <strain evidence="12">JCM 10317</strain>
    </source>
</reference>
<dbReference type="InterPro" id="IPR027267">
    <property type="entry name" value="AH/BAR_dom_sf"/>
</dbReference>
<evidence type="ECO:0000256" key="5">
    <source>
        <dbReference type="ARBA" id="ARBA00022927"/>
    </source>
</evidence>
<keyword evidence="5" id="KW-0653">Protein transport</keyword>
<feature type="coiled-coil region" evidence="9">
    <location>
        <begin position="449"/>
        <end position="486"/>
    </location>
</feature>
<dbReference type="InterPro" id="IPR044106">
    <property type="entry name" value="PX_Snx41/Atg20"/>
</dbReference>
<feature type="compositionally biased region" description="Low complexity" evidence="10">
    <location>
        <begin position="90"/>
        <end position="103"/>
    </location>
</feature>
<dbReference type="GO" id="GO:0005829">
    <property type="term" value="C:cytosol"/>
    <property type="evidence" value="ECO:0007669"/>
    <property type="project" value="GOC"/>
</dbReference>
<feature type="region of interest" description="Disordered" evidence="10">
    <location>
        <begin position="520"/>
        <end position="580"/>
    </location>
</feature>
<dbReference type="Pfam" id="PF00787">
    <property type="entry name" value="PX"/>
    <property type="match status" value="1"/>
</dbReference>
<dbReference type="AlphaFoldDB" id="A0A081CIP9"/>
<dbReference type="GO" id="GO:0010008">
    <property type="term" value="C:endosome membrane"/>
    <property type="evidence" value="ECO:0007669"/>
    <property type="project" value="UniProtKB-SubCell"/>
</dbReference>
<evidence type="ECO:0000256" key="8">
    <source>
        <dbReference type="ARBA" id="ARBA00023136"/>
    </source>
</evidence>
<feature type="compositionally biased region" description="Polar residues" evidence="10">
    <location>
        <begin position="129"/>
        <end position="138"/>
    </location>
</feature>
<dbReference type="GO" id="GO:0015031">
    <property type="term" value="P:protein transport"/>
    <property type="evidence" value="ECO:0007669"/>
    <property type="project" value="UniProtKB-KW"/>
</dbReference>
<dbReference type="SUPFAM" id="SSF64268">
    <property type="entry name" value="PX domain"/>
    <property type="match status" value="1"/>
</dbReference>
<evidence type="ECO:0000313" key="12">
    <source>
        <dbReference type="EMBL" id="GAK66545.1"/>
    </source>
</evidence>
<feature type="compositionally biased region" description="Low complexity" evidence="10">
    <location>
        <begin position="557"/>
        <end position="578"/>
    </location>
</feature>
<evidence type="ECO:0000256" key="2">
    <source>
        <dbReference type="ARBA" id="ARBA00010883"/>
    </source>
</evidence>
<comment type="subcellular location">
    <subcellularLocation>
        <location evidence="1">Endosome membrane</location>
        <topology evidence="1">Peripheral membrane protein</topology>
    </subcellularLocation>
</comment>
<dbReference type="PANTHER" id="PTHR46979:SF2">
    <property type="entry name" value="SORTING NEXIN-41"/>
    <property type="match status" value="1"/>
</dbReference>
<evidence type="ECO:0000313" key="13">
    <source>
        <dbReference type="Proteomes" id="UP000053758"/>
    </source>
</evidence>
<dbReference type="GeneID" id="26305611"/>
<evidence type="ECO:0000256" key="7">
    <source>
        <dbReference type="ARBA" id="ARBA00023121"/>
    </source>
</evidence>
<dbReference type="GO" id="GO:0006914">
    <property type="term" value="P:autophagy"/>
    <property type="evidence" value="ECO:0007669"/>
    <property type="project" value="UniProtKB-KW"/>
</dbReference>
<dbReference type="Proteomes" id="UP000053758">
    <property type="component" value="Unassembled WGS sequence"/>
</dbReference>
<dbReference type="HOGENOM" id="CLU_014456_1_0_1"/>
<comment type="similarity">
    <text evidence="2">Belongs to the sorting nexin family.</text>
</comment>
<dbReference type="EMBL" id="DF830080">
    <property type="protein sequence ID" value="GAK66545.1"/>
    <property type="molecule type" value="Genomic_DNA"/>
</dbReference>
<evidence type="ECO:0000256" key="3">
    <source>
        <dbReference type="ARBA" id="ARBA00022448"/>
    </source>
</evidence>
<dbReference type="PROSITE" id="PS50195">
    <property type="entry name" value="PX"/>
    <property type="match status" value="1"/>
</dbReference>
<dbReference type="RefSeq" id="XP_014655381.1">
    <property type="nucleotide sequence ID" value="XM_014799895.1"/>
</dbReference>
<proteinExistence type="inferred from homology"/>
<dbReference type="Gene3D" id="3.30.1520.10">
    <property type="entry name" value="Phox-like domain"/>
    <property type="match status" value="1"/>
</dbReference>
<dbReference type="Gene3D" id="1.20.1270.60">
    <property type="entry name" value="Arfaptin homology (AH) domain/BAR domain"/>
    <property type="match status" value="2"/>
</dbReference>
<keyword evidence="6" id="KW-0072">Autophagy</keyword>
<accession>A0A081CIP9</accession>
<dbReference type="CDD" id="cd06867">
    <property type="entry name" value="PX_SNX41_42"/>
    <property type="match status" value="1"/>
</dbReference>
<evidence type="ECO:0000256" key="9">
    <source>
        <dbReference type="SAM" id="Coils"/>
    </source>
</evidence>
<feature type="compositionally biased region" description="Basic and acidic residues" evidence="10">
    <location>
        <begin position="681"/>
        <end position="700"/>
    </location>
</feature>
<keyword evidence="13" id="KW-1185">Reference proteome</keyword>